<dbReference type="AlphaFoldDB" id="A0A256GIY5"/>
<organism evidence="1 2">
    <name type="scientific">Brucella lupini</name>
    <dbReference type="NCBI Taxonomy" id="255457"/>
    <lineage>
        <taxon>Bacteria</taxon>
        <taxon>Pseudomonadati</taxon>
        <taxon>Pseudomonadota</taxon>
        <taxon>Alphaproteobacteria</taxon>
        <taxon>Hyphomicrobiales</taxon>
        <taxon>Brucellaceae</taxon>
        <taxon>Brucella/Ochrobactrum group</taxon>
        <taxon>Brucella</taxon>
    </lineage>
</organism>
<protein>
    <submittedName>
        <fullName evidence="1">Uncharacterized protein</fullName>
    </submittedName>
</protein>
<sequence length="40" mass="4435">MSLSCPLSFDLAGLSDPYRQGHSLSRLLFLYDGGFIQQSN</sequence>
<accession>A0A256GIY5</accession>
<gene>
    <name evidence="1" type="ORF">CES86_3403</name>
</gene>
<comment type="caution">
    <text evidence="1">The sequence shown here is derived from an EMBL/GenBank/DDBJ whole genome shotgun (WGS) entry which is preliminary data.</text>
</comment>
<dbReference type="EMBL" id="NNRN01000053">
    <property type="protein sequence ID" value="OYR27049.1"/>
    <property type="molecule type" value="Genomic_DNA"/>
</dbReference>
<proteinExistence type="predicted"/>
<name>A0A256GIY5_9HYPH</name>
<reference evidence="1 2" key="1">
    <citation type="submission" date="2017-07" db="EMBL/GenBank/DDBJ databases">
        <title>Draft genome of Ochrobactrum lupini type strain LUP21.</title>
        <authorList>
            <person name="Krzyzanowska D.M."/>
            <person name="Jafra S."/>
        </authorList>
    </citation>
    <scope>NUCLEOTIDE SEQUENCE [LARGE SCALE GENOMIC DNA]</scope>
    <source>
        <strain evidence="1 2">LUP21</strain>
    </source>
</reference>
<evidence type="ECO:0000313" key="1">
    <source>
        <dbReference type="EMBL" id="OYR27049.1"/>
    </source>
</evidence>
<evidence type="ECO:0000313" key="2">
    <source>
        <dbReference type="Proteomes" id="UP000216363"/>
    </source>
</evidence>
<dbReference type="Proteomes" id="UP000216363">
    <property type="component" value="Unassembled WGS sequence"/>
</dbReference>